<dbReference type="GO" id="GO:0004134">
    <property type="term" value="F:4-alpha-glucanotransferase activity"/>
    <property type="evidence" value="ECO:0007669"/>
    <property type="project" value="InterPro"/>
</dbReference>
<dbReference type="SUPFAM" id="SSF48208">
    <property type="entry name" value="Six-hairpin glycosidases"/>
    <property type="match status" value="1"/>
</dbReference>
<dbReference type="GO" id="GO:0004135">
    <property type="term" value="F:amylo-alpha-1,6-glucosidase activity"/>
    <property type="evidence" value="ECO:0007669"/>
    <property type="project" value="InterPro"/>
</dbReference>
<evidence type="ECO:0000313" key="6">
    <source>
        <dbReference type="EMBL" id="KAH0573536.1"/>
    </source>
</evidence>
<dbReference type="VEuPathDB" id="GiardiaDB:SS50377_23470"/>
<dbReference type="InterPro" id="IPR010401">
    <property type="entry name" value="AGL/Gdb1"/>
</dbReference>
<accession>V6LPQ1</accession>
<dbReference type="PANTHER" id="PTHR10569">
    <property type="entry name" value="GLYCOGEN DEBRANCHING ENZYME"/>
    <property type="match status" value="1"/>
</dbReference>
<feature type="domain" description="Glycogen debranching enzyme C-terminal" evidence="2">
    <location>
        <begin position="1000"/>
        <end position="1422"/>
    </location>
</feature>
<evidence type="ECO:0000259" key="2">
    <source>
        <dbReference type="Pfam" id="PF06202"/>
    </source>
</evidence>
<dbReference type="GO" id="GO:0005980">
    <property type="term" value="P:glycogen catabolic process"/>
    <property type="evidence" value="ECO:0007669"/>
    <property type="project" value="InterPro"/>
</dbReference>
<feature type="domain" description="Glycogen debranching enzyme central" evidence="4">
    <location>
        <begin position="647"/>
        <end position="869"/>
    </location>
</feature>
<dbReference type="Pfam" id="PF14702">
    <property type="entry name" value="hGDE_central"/>
    <property type="match status" value="1"/>
</dbReference>
<dbReference type="InterPro" id="IPR032790">
    <property type="entry name" value="GDE_C"/>
</dbReference>
<name>V6LPQ1_9EUKA</name>
<reference evidence="5 6" key="1">
    <citation type="journal article" date="2014" name="PLoS Genet.">
        <title>The Genome of Spironucleus salmonicida Highlights a Fish Pathogen Adapted to Fluctuating Environments.</title>
        <authorList>
            <person name="Xu F."/>
            <person name="Jerlstrom-Hultqvist J."/>
            <person name="Einarsson E."/>
            <person name="Astvaldsson A."/>
            <person name="Svard S.G."/>
            <person name="Andersson J.O."/>
        </authorList>
    </citation>
    <scope>NUCLEOTIDE SEQUENCE</scope>
    <source>
        <strain evidence="6">ATCC 50377</strain>
    </source>
</reference>
<dbReference type="PANTHER" id="PTHR10569:SF2">
    <property type="entry name" value="GLYCOGEN DEBRANCHING ENZYME"/>
    <property type="match status" value="1"/>
</dbReference>
<feature type="region of interest" description="Disordered" evidence="1">
    <location>
        <begin position="964"/>
        <end position="985"/>
    </location>
</feature>
<gene>
    <name evidence="5" type="ORF">SS50377_13803</name>
    <name evidence="6" type="ORF">SS50377_23470</name>
</gene>
<dbReference type="OrthoDB" id="10248904at2759"/>
<proteinExistence type="predicted"/>
<reference evidence="6" key="2">
    <citation type="submission" date="2020-12" db="EMBL/GenBank/DDBJ databases">
        <title>New Spironucleus salmonicida genome in near-complete chromosomes.</title>
        <authorList>
            <person name="Xu F."/>
            <person name="Kurt Z."/>
            <person name="Jimenez-Gonzalez A."/>
            <person name="Astvaldsson A."/>
            <person name="Andersson J.O."/>
            <person name="Svard S.G."/>
        </authorList>
    </citation>
    <scope>NUCLEOTIDE SEQUENCE</scope>
    <source>
        <strain evidence="6">ATCC 50377</strain>
    </source>
</reference>
<dbReference type="InterPro" id="IPR008928">
    <property type="entry name" value="6-hairpin_glycosidase_sf"/>
</dbReference>
<evidence type="ECO:0000313" key="5">
    <source>
        <dbReference type="EMBL" id="EST46208.1"/>
    </source>
</evidence>
<dbReference type="Gene3D" id="3.20.20.80">
    <property type="entry name" value="Glycosidases"/>
    <property type="match status" value="1"/>
</dbReference>
<dbReference type="InterPro" id="IPR017853">
    <property type="entry name" value="GH"/>
</dbReference>
<feature type="domain" description="Glycogen debranching enzyme glucanotransferase" evidence="3">
    <location>
        <begin position="125"/>
        <end position="508"/>
    </location>
</feature>
<dbReference type="InterPro" id="IPR032788">
    <property type="entry name" value="AGL_central"/>
</dbReference>
<dbReference type="EMBL" id="AUWU02000004">
    <property type="protein sequence ID" value="KAH0573536.1"/>
    <property type="molecule type" value="Genomic_DNA"/>
</dbReference>
<feature type="compositionally biased region" description="Low complexity" evidence="1">
    <location>
        <begin position="965"/>
        <end position="976"/>
    </location>
</feature>
<evidence type="ECO:0000313" key="7">
    <source>
        <dbReference type="Proteomes" id="UP000018208"/>
    </source>
</evidence>
<dbReference type="EMBL" id="KI546083">
    <property type="protein sequence ID" value="EST46208.1"/>
    <property type="molecule type" value="Genomic_DNA"/>
</dbReference>
<protein>
    <submittedName>
        <fullName evidence="5">Glycogen debranching enzyme</fullName>
    </submittedName>
</protein>
<dbReference type="Pfam" id="PF14701">
    <property type="entry name" value="hDGE_amylase"/>
    <property type="match status" value="1"/>
</dbReference>
<evidence type="ECO:0000259" key="3">
    <source>
        <dbReference type="Pfam" id="PF14701"/>
    </source>
</evidence>
<dbReference type="Pfam" id="PF06202">
    <property type="entry name" value="GDE_C"/>
    <property type="match status" value="1"/>
</dbReference>
<dbReference type="SUPFAM" id="SSF51445">
    <property type="entry name" value="(Trans)glycosidases"/>
    <property type="match status" value="1"/>
</dbReference>
<dbReference type="InterPro" id="IPR032792">
    <property type="entry name" value="AGL_glucanoTrfase"/>
</dbReference>
<dbReference type="Proteomes" id="UP000018208">
    <property type="component" value="Unassembled WGS sequence"/>
</dbReference>
<evidence type="ECO:0000256" key="1">
    <source>
        <dbReference type="SAM" id="MobiDB-lite"/>
    </source>
</evidence>
<keyword evidence="7" id="KW-1185">Reference proteome</keyword>
<evidence type="ECO:0000259" key="4">
    <source>
        <dbReference type="Pfam" id="PF14702"/>
    </source>
</evidence>
<organism evidence="5">
    <name type="scientific">Spironucleus salmonicida</name>
    <dbReference type="NCBI Taxonomy" id="348837"/>
    <lineage>
        <taxon>Eukaryota</taxon>
        <taxon>Metamonada</taxon>
        <taxon>Diplomonadida</taxon>
        <taxon>Hexamitidae</taxon>
        <taxon>Hexamitinae</taxon>
        <taxon>Spironucleus</taxon>
    </lineage>
</organism>
<sequence length="1428" mass="164886">MQNLTLHVNQDFQVYKPTGQFFIERTKSGSLVVLLDSLETTKAVYKLSLTSFVTNKCIDFAMVSENYYQFSATVNVSALDCARYECKINGNHICQLTITPQFQDIQMCTLLSNITKEIMPLIKDKKLPYNWLHLTPVHQAGRSGSAYSLKSWDDDDVMFSKQDITYLQNYNIMADIVLNHVSNESSLLLDTNNTFNNVNRLDLKSAMVLDMHLWLFEYSILQNYEQGLSLKGYDSMKKNSILQEYFLSKFHNFIANIVTNLKIYEFDLLPEIDMFPEAEDYTHFVEETYQDLVTLTGKRYGAILNTDVIMKRFNYLDEKKTKSVTLAYNQFVRIQYDKEREILINSIMGSVKYQLFSQEHCPSWFIQKYFSPVCQKDSKYNTHIDIENKYKKLIDDAQGYTNYINKHGYTLEEIEEDKILIAACNGWVMGPSKDFISKSERTYQCRSLISWGDLVKLNFNPKLEQLAIDYVCKQAKMFNGLRIDNAHNTNQEVLQKILKEAKKVNTNLLVMLEIFSGDENHDGYLTQVANGDITLKEMVHYDSCDKLAGLVLNSSFRQGINLLNQYKQPISYNIHAPKFLFDITHDNIPFGNHSSHHNLSNFLSYAFIGAFAQGTAYASTYGSDQGITDHIEVICKNNYAPQIPQNMIAAKKFLLKQREVMANYEEIYADNHGDFLTIERSSYNDKTQFFLLAIPDFKDKQFDQKVKLTIPGIFTKTLFFAGKKQSQQSTINGFNLNDFVELKNGSQVNIKQNQFDFEIQFDANSGDVLVLEKKSDDLDAVMSEIKAKIAVFKREFAELGVAQTKYFLALSELEEIELTGMKLFDFQGLRPTMCGFDGLKDCIITQNVDSVVANCLRSGNWFYDYILQRNSIHKFNLTAFDELVIFVRDKISSYSKPKCTFELFQALDKAIDEEICKMLKISYDKLAPQLYRAGLLLISFRPQWSNVDVNKWLTEDFKKTISNQDDSVSSVSEPESTNSRKHRQSKIMWKHVKPANPLVNISLCAGFPHFFDGMFRSWGRDIALGLTGMVPDQISRRVMIVSTASLLRHGLLPNLQDSGRIPRYNCRDSVWFWLCNVVEYIEEFGNEILNDTVKRIFLRDDQEAYYFDEVHLQYLYKQEVLAQINQKSREMTISDVILEILTKHWQGIDFMEWKCHDDNMRPEGKHVTAYTDQKTGLVYGGNEYNCHTWMDKMGGSQLCGNRGIPASARCGAAIEINLCARKVLLVLKKQYNHDFIQTWQTLIEKNIFTYKAEKNGFKYAKDVISYRTATNNSQDFLLRPNLLIGLSFQEPSFIKLFEDEILTCYAHLQDRFSIGMKTLAPFETRYTPWYNNDDMTSFETGNGFSYHNGPEWVHCNGRGLICLKKINKMDVYERVLVNIRRHMDLHCNVNVDYRSLPELTQANADICINSCLSQSWALGSVLQAMTIK</sequence>